<dbReference type="AlphaFoldDB" id="A0A0A9G742"/>
<protein>
    <submittedName>
        <fullName evidence="1">Uncharacterized protein</fullName>
    </submittedName>
</protein>
<accession>A0A0A9G742</accession>
<sequence length="39" mass="4398">MATAKKPIECQKTKSVSISAVAIPCMHLNFHFSDIKYQM</sequence>
<proteinExistence type="predicted"/>
<evidence type="ECO:0000313" key="1">
    <source>
        <dbReference type="EMBL" id="JAE16478.1"/>
    </source>
</evidence>
<organism evidence="1">
    <name type="scientific">Arundo donax</name>
    <name type="common">Giant reed</name>
    <name type="synonym">Donax arundinaceus</name>
    <dbReference type="NCBI Taxonomy" id="35708"/>
    <lineage>
        <taxon>Eukaryota</taxon>
        <taxon>Viridiplantae</taxon>
        <taxon>Streptophyta</taxon>
        <taxon>Embryophyta</taxon>
        <taxon>Tracheophyta</taxon>
        <taxon>Spermatophyta</taxon>
        <taxon>Magnoliopsida</taxon>
        <taxon>Liliopsida</taxon>
        <taxon>Poales</taxon>
        <taxon>Poaceae</taxon>
        <taxon>PACMAD clade</taxon>
        <taxon>Arundinoideae</taxon>
        <taxon>Arundineae</taxon>
        <taxon>Arundo</taxon>
    </lineage>
</organism>
<reference evidence="1" key="2">
    <citation type="journal article" date="2015" name="Data Brief">
        <title>Shoot transcriptome of the giant reed, Arundo donax.</title>
        <authorList>
            <person name="Barrero R.A."/>
            <person name="Guerrero F.D."/>
            <person name="Moolhuijzen P."/>
            <person name="Goolsby J.A."/>
            <person name="Tidwell J."/>
            <person name="Bellgard S.E."/>
            <person name="Bellgard M.I."/>
        </authorList>
    </citation>
    <scope>NUCLEOTIDE SEQUENCE</scope>
    <source>
        <tissue evidence="1">Shoot tissue taken approximately 20 cm above the soil surface</tissue>
    </source>
</reference>
<reference evidence="1" key="1">
    <citation type="submission" date="2014-09" db="EMBL/GenBank/DDBJ databases">
        <authorList>
            <person name="Magalhaes I.L.F."/>
            <person name="Oliveira U."/>
            <person name="Santos F.R."/>
            <person name="Vidigal T.H.D.A."/>
            <person name="Brescovit A.D."/>
            <person name="Santos A.J."/>
        </authorList>
    </citation>
    <scope>NUCLEOTIDE SEQUENCE</scope>
    <source>
        <tissue evidence="1">Shoot tissue taken approximately 20 cm above the soil surface</tissue>
    </source>
</reference>
<name>A0A0A9G742_ARUDO</name>
<dbReference type="EMBL" id="GBRH01181418">
    <property type="protein sequence ID" value="JAE16478.1"/>
    <property type="molecule type" value="Transcribed_RNA"/>
</dbReference>